<evidence type="ECO:0000256" key="2">
    <source>
        <dbReference type="ARBA" id="ARBA00022803"/>
    </source>
</evidence>
<dbReference type="Gene3D" id="1.25.40.10">
    <property type="entry name" value="Tetratricopeptide repeat domain"/>
    <property type="match status" value="2"/>
</dbReference>
<dbReference type="InterPro" id="IPR011990">
    <property type="entry name" value="TPR-like_helical_dom_sf"/>
</dbReference>
<evidence type="ECO:0000313" key="5">
    <source>
        <dbReference type="Proteomes" id="UP001056429"/>
    </source>
</evidence>
<dbReference type="InterPro" id="IPR050498">
    <property type="entry name" value="Ycf3"/>
</dbReference>
<dbReference type="PROSITE" id="PS50005">
    <property type="entry name" value="TPR"/>
    <property type="match status" value="2"/>
</dbReference>
<organism evidence="4 5">
    <name type="scientific">Oceanirhabdus seepicola</name>
    <dbReference type="NCBI Taxonomy" id="2828781"/>
    <lineage>
        <taxon>Bacteria</taxon>
        <taxon>Bacillati</taxon>
        <taxon>Bacillota</taxon>
        <taxon>Clostridia</taxon>
        <taxon>Eubacteriales</taxon>
        <taxon>Clostridiaceae</taxon>
        <taxon>Oceanirhabdus</taxon>
    </lineage>
</organism>
<dbReference type="EMBL" id="JAGSOJ010000006">
    <property type="protein sequence ID" value="MCM1992486.1"/>
    <property type="molecule type" value="Genomic_DNA"/>
</dbReference>
<dbReference type="PANTHER" id="PTHR44858:SF1">
    <property type="entry name" value="UDP-N-ACETYLGLUCOSAMINE--PEPTIDE N-ACETYLGLUCOSAMINYLTRANSFERASE SPINDLY-RELATED"/>
    <property type="match status" value="1"/>
</dbReference>
<dbReference type="SUPFAM" id="SSF48452">
    <property type="entry name" value="TPR-like"/>
    <property type="match status" value="1"/>
</dbReference>
<dbReference type="Proteomes" id="UP001056429">
    <property type="component" value="Unassembled WGS sequence"/>
</dbReference>
<evidence type="ECO:0000256" key="1">
    <source>
        <dbReference type="ARBA" id="ARBA00022737"/>
    </source>
</evidence>
<accession>A0A9J6P963</accession>
<feature type="repeat" description="TPR" evidence="3">
    <location>
        <begin position="276"/>
        <end position="309"/>
    </location>
</feature>
<proteinExistence type="predicted"/>
<feature type="repeat" description="TPR" evidence="3">
    <location>
        <begin position="242"/>
        <end position="275"/>
    </location>
</feature>
<dbReference type="Pfam" id="PF14559">
    <property type="entry name" value="TPR_19"/>
    <property type="match status" value="1"/>
</dbReference>
<evidence type="ECO:0000256" key="3">
    <source>
        <dbReference type="PROSITE-ProRule" id="PRU00339"/>
    </source>
</evidence>
<dbReference type="PANTHER" id="PTHR44858">
    <property type="entry name" value="TETRATRICOPEPTIDE REPEAT PROTEIN 6"/>
    <property type="match status" value="1"/>
</dbReference>
<dbReference type="AlphaFoldDB" id="A0A9J6P963"/>
<sequence>MKILVRLKKKLEQLLFIELKEGAQIGRYKLPNAIYVAIRSEELINKVKNGDSMEQIPLSTLYEGMYFVLGADEEFKFNDEYIKLLRENEDSTKFIKNKTLKLVKEEKYEEAFIFLRGLSKVEETKDVYEKLIYVTDKLRSEDEEYTTIEMKILNRAKGFGGFPLPHLYDALIKRDKGDFVFAMESLQKYLELGGKEDNDIIEFKQNLSAILKYDKGKELSITDPKGSLEILIPLMPVLGDSAEYYYHVAVAYRNLENYEKAIYYLNEAFAIDKRFLEVLNEYGINYAALGNYEKAIQYFEKAFEQSNSIELATNIVMCYIHNDNMIKAKEVLEEAIKIDPDDEIVQQLREYYKI</sequence>
<dbReference type="InterPro" id="IPR019734">
    <property type="entry name" value="TPR_rpt"/>
</dbReference>
<keyword evidence="5" id="KW-1185">Reference proteome</keyword>
<reference evidence="4" key="1">
    <citation type="journal article" date="2021" name="mSystems">
        <title>Bacteria and Archaea Synergistically Convert Glycine Betaine to Biogenic Methane in the Formosa Cold Seep of the South China Sea.</title>
        <authorList>
            <person name="Li L."/>
            <person name="Zhang W."/>
            <person name="Zhang S."/>
            <person name="Song L."/>
            <person name="Sun Q."/>
            <person name="Zhang H."/>
            <person name="Xiang H."/>
            <person name="Dong X."/>
        </authorList>
    </citation>
    <scope>NUCLEOTIDE SEQUENCE</scope>
    <source>
        <strain evidence="4">ZWT</strain>
    </source>
</reference>
<dbReference type="Pfam" id="PF13181">
    <property type="entry name" value="TPR_8"/>
    <property type="match status" value="1"/>
</dbReference>
<keyword evidence="1" id="KW-0677">Repeat</keyword>
<dbReference type="PROSITE" id="PS50293">
    <property type="entry name" value="TPR_REGION"/>
    <property type="match status" value="1"/>
</dbReference>
<reference evidence="4" key="2">
    <citation type="submission" date="2021-04" db="EMBL/GenBank/DDBJ databases">
        <authorList>
            <person name="Dong X."/>
        </authorList>
    </citation>
    <scope>NUCLEOTIDE SEQUENCE</scope>
    <source>
        <strain evidence="4">ZWT</strain>
    </source>
</reference>
<evidence type="ECO:0000313" key="4">
    <source>
        <dbReference type="EMBL" id="MCM1992486.1"/>
    </source>
</evidence>
<name>A0A9J6P963_9CLOT</name>
<keyword evidence="2 3" id="KW-0802">TPR repeat</keyword>
<protein>
    <submittedName>
        <fullName evidence="4">Tetratricopeptide repeat protein</fullName>
    </submittedName>
</protein>
<gene>
    <name evidence="4" type="ORF">KDK92_22460</name>
</gene>
<dbReference type="RefSeq" id="WP_250861651.1">
    <property type="nucleotide sequence ID" value="NZ_JAGSOJ010000006.1"/>
</dbReference>
<comment type="caution">
    <text evidence="4">The sequence shown here is derived from an EMBL/GenBank/DDBJ whole genome shotgun (WGS) entry which is preliminary data.</text>
</comment>
<dbReference type="SMART" id="SM00028">
    <property type="entry name" value="TPR"/>
    <property type="match status" value="3"/>
</dbReference>